<accession>A0AAE0XZZ3</accession>
<evidence type="ECO:0000313" key="2">
    <source>
        <dbReference type="EMBL" id="KAK3727671.1"/>
    </source>
</evidence>
<comment type="caution">
    <text evidence="2">The sequence shown here is derived from an EMBL/GenBank/DDBJ whole genome shotgun (WGS) entry which is preliminary data.</text>
</comment>
<keyword evidence="3" id="KW-1185">Reference proteome</keyword>
<dbReference type="InterPro" id="IPR022023">
    <property type="entry name" value="U1snRNP70_N"/>
</dbReference>
<evidence type="ECO:0000259" key="1">
    <source>
        <dbReference type="Pfam" id="PF12220"/>
    </source>
</evidence>
<dbReference type="Proteomes" id="UP001283361">
    <property type="component" value="Unassembled WGS sequence"/>
</dbReference>
<feature type="domain" description="U1 small nuclear ribonucleoprotein of 70kDa N-terminal" evidence="1">
    <location>
        <begin position="4"/>
        <end position="52"/>
    </location>
</feature>
<proteinExistence type="predicted"/>
<sequence length="88" mass="9615">MTQYLPPNLLALFAARDPLPFLPPADKLPHEKKRAPYYGVAEFLEGFEPVREHVNKEVHFGWRGLSVLAPDIAASPHAATSGHGLASS</sequence>
<dbReference type="AlphaFoldDB" id="A0AAE0XZZ3"/>
<evidence type="ECO:0000313" key="3">
    <source>
        <dbReference type="Proteomes" id="UP001283361"/>
    </source>
</evidence>
<gene>
    <name evidence="2" type="ORF">RRG08_032630</name>
</gene>
<dbReference type="Pfam" id="PF12220">
    <property type="entry name" value="U1snRNP70_N"/>
    <property type="match status" value="1"/>
</dbReference>
<protein>
    <recommendedName>
        <fullName evidence="1">U1 small nuclear ribonucleoprotein of 70kDa N-terminal domain-containing protein</fullName>
    </recommendedName>
</protein>
<name>A0AAE0XZZ3_9GAST</name>
<reference evidence="2" key="1">
    <citation type="journal article" date="2023" name="G3 (Bethesda)">
        <title>A reference genome for the long-term kleptoplast-retaining sea slug Elysia crispata morphotype clarki.</title>
        <authorList>
            <person name="Eastman K.E."/>
            <person name="Pendleton A.L."/>
            <person name="Shaikh M.A."/>
            <person name="Suttiyut T."/>
            <person name="Ogas R."/>
            <person name="Tomko P."/>
            <person name="Gavelis G."/>
            <person name="Widhalm J.R."/>
            <person name="Wisecaver J.H."/>
        </authorList>
    </citation>
    <scope>NUCLEOTIDE SEQUENCE</scope>
    <source>
        <strain evidence="2">ECLA1</strain>
    </source>
</reference>
<dbReference type="EMBL" id="JAWDGP010007236">
    <property type="protein sequence ID" value="KAK3727671.1"/>
    <property type="molecule type" value="Genomic_DNA"/>
</dbReference>
<organism evidence="2 3">
    <name type="scientific">Elysia crispata</name>
    <name type="common">lettuce slug</name>
    <dbReference type="NCBI Taxonomy" id="231223"/>
    <lineage>
        <taxon>Eukaryota</taxon>
        <taxon>Metazoa</taxon>
        <taxon>Spiralia</taxon>
        <taxon>Lophotrochozoa</taxon>
        <taxon>Mollusca</taxon>
        <taxon>Gastropoda</taxon>
        <taxon>Heterobranchia</taxon>
        <taxon>Euthyneura</taxon>
        <taxon>Panpulmonata</taxon>
        <taxon>Sacoglossa</taxon>
        <taxon>Placobranchoidea</taxon>
        <taxon>Plakobranchidae</taxon>
        <taxon>Elysia</taxon>
    </lineage>
</organism>